<accession>A0A543I740</accession>
<dbReference type="RefSeq" id="WP_141916588.1">
    <property type="nucleotide sequence ID" value="NZ_BAAAYS010000003.1"/>
</dbReference>
<organism evidence="2 3">
    <name type="scientific">Klugiella xanthotipulae</name>
    <dbReference type="NCBI Taxonomy" id="244735"/>
    <lineage>
        <taxon>Bacteria</taxon>
        <taxon>Bacillati</taxon>
        <taxon>Actinomycetota</taxon>
        <taxon>Actinomycetes</taxon>
        <taxon>Micrococcales</taxon>
        <taxon>Microbacteriaceae</taxon>
        <taxon>Klugiella</taxon>
    </lineage>
</organism>
<feature type="domain" description="YdhG-like" evidence="1">
    <location>
        <begin position="27"/>
        <end position="131"/>
    </location>
</feature>
<evidence type="ECO:0000313" key="2">
    <source>
        <dbReference type="EMBL" id="TQM66359.1"/>
    </source>
</evidence>
<evidence type="ECO:0000313" key="3">
    <source>
        <dbReference type="Proteomes" id="UP000318331"/>
    </source>
</evidence>
<gene>
    <name evidence="2" type="ORF">FB466_1199</name>
</gene>
<keyword evidence="3" id="KW-1185">Reference proteome</keyword>
<evidence type="ECO:0000259" key="1">
    <source>
        <dbReference type="Pfam" id="PF08818"/>
    </source>
</evidence>
<dbReference type="EMBL" id="VFPN01000001">
    <property type="protein sequence ID" value="TQM66359.1"/>
    <property type="molecule type" value="Genomic_DNA"/>
</dbReference>
<dbReference type="AlphaFoldDB" id="A0A543I740"/>
<comment type="caution">
    <text evidence="2">The sequence shown here is derived from an EMBL/GenBank/DDBJ whole genome shotgun (WGS) entry which is preliminary data.</text>
</comment>
<dbReference type="InterPro" id="IPR014922">
    <property type="entry name" value="YdhG-like"/>
</dbReference>
<dbReference type="Pfam" id="PF08818">
    <property type="entry name" value="DUF1801"/>
    <property type="match status" value="1"/>
</dbReference>
<reference evidence="2 3" key="1">
    <citation type="submission" date="2019-06" db="EMBL/GenBank/DDBJ databases">
        <title>Sequencing the genomes of 1000 actinobacteria strains.</title>
        <authorList>
            <person name="Klenk H.-P."/>
        </authorList>
    </citation>
    <scope>NUCLEOTIDE SEQUENCE [LARGE SCALE GENOMIC DNA]</scope>
    <source>
        <strain evidence="2 3">DSM 18031</strain>
    </source>
</reference>
<proteinExistence type="predicted"/>
<dbReference type="OrthoDB" id="5951444at2"/>
<sequence length="144" mass="15867">MADSGNKTRPHDGSIEEFIANLKRDAQRQDCLQLVDLMRAVTNEEPRMWGPSIIGFGEHHYVYASGREGDSPIMGFAPRQGKLCLYLPRNASEYAHRLTEVGPHTTGVACIYVRTLADLDLAALERLLRDAFLAGPETRGPGSA</sequence>
<name>A0A543I740_9MICO</name>
<dbReference type="Proteomes" id="UP000318331">
    <property type="component" value="Unassembled WGS sequence"/>
</dbReference>
<protein>
    <submittedName>
        <fullName evidence="2">Uncharacterized protein DUF1801</fullName>
    </submittedName>
</protein>